<evidence type="ECO:0000313" key="6">
    <source>
        <dbReference type="Proteomes" id="UP000823046"/>
    </source>
</evidence>
<evidence type="ECO:0000256" key="3">
    <source>
        <dbReference type="SAM" id="MobiDB-lite"/>
    </source>
</evidence>
<feature type="repeat" description="Pumilio" evidence="2">
    <location>
        <begin position="451"/>
        <end position="487"/>
    </location>
</feature>
<dbReference type="Pfam" id="PF00806">
    <property type="entry name" value="PUF"/>
    <property type="match status" value="8"/>
</dbReference>
<dbReference type="PANTHER" id="PTHR12537">
    <property type="entry name" value="RNA BINDING PROTEIN PUMILIO-RELATED"/>
    <property type="match status" value="1"/>
</dbReference>
<feature type="repeat" description="Pumilio" evidence="2">
    <location>
        <begin position="594"/>
        <end position="629"/>
    </location>
</feature>
<evidence type="ECO:0000256" key="2">
    <source>
        <dbReference type="PROSITE-ProRule" id="PRU00317"/>
    </source>
</evidence>
<dbReference type="CDD" id="cd07920">
    <property type="entry name" value="Pumilio"/>
    <property type="match status" value="1"/>
</dbReference>
<dbReference type="SUPFAM" id="SSF48371">
    <property type="entry name" value="ARM repeat"/>
    <property type="match status" value="1"/>
</dbReference>
<keyword evidence="6" id="KW-1185">Reference proteome</keyword>
<feature type="repeat" description="Pumilio" evidence="2">
    <location>
        <begin position="630"/>
        <end position="669"/>
    </location>
</feature>
<feature type="repeat" description="Pumilio" evidence="2">
    <location>
        <begin position="524"/>
        <end position="559"/>
    </location>
</feature>
<keyword evidence="1" id="KW-0677">Repeat</keyword>
<feature type="repeat" description="Pumilio" evidence="2">
    <location>
        <begin position="488"/>
        <end position="523"/>
    </location>
</feature>
<proteinExistence type="predicted"/>
<dbReference type="Gene3D" id="1.25.10.10">
    <property type="entry name" value="Leucine-rich Repeat Variant"/>
    <property type="match status" value="1"/>
</dbReference>
<dbReference type="EMBL" id="JADAQX010000208">
    <property type="protein sequence ID" value="KAF8821241.1"/>
    <property type="molecule type" value="Genomic_DNA"/>
</dbReference>
<dbReference type="PANTHER" id="PTHR12537:SF13">
    <property type="entry name" value="PUMILIO HOMOLOGY DOMAIN FAMILY MEMBER 4"/>
    <property type="match status" value="1"/>
</dbReference>
<evidence type="ECO:0000256" key="1">
    <source>
        <dbReference type="ARBA" id="ARBA00022737"/>
    </source>
</evidence>
<dbReference type="InterPro" id="IPR011989">
    <property type="entry name" value="ARM-like"/>
</dbReference>
<dbReference type="PROSITE" id="PS50302">
    <property type="entry name" value="PUM"/>
    <property type="match status" value="6"/>
</dbReference>
<gene>
    <name evidence="5" type="ORF">IE077_002268</name>
</gene>
<name>A0ABQ7JB61_9APIC</name>
<dbReference type="InterPro" id="IPR033133">
    <property type="entry name" value="PUM-HD"/>
</dbReference>
<feature type="repeat" description="Pumilio" evidence="2">
    <location>
        <begin position="415"/>
        <end position="450"/>
    </location>
</feature>
<accession>A0ABQ7JB61</accession>
<comment type="caution">
    <text evidence="5">The sequence shown here is derived from an EMBL/GenBank/DDBJ whole genome shotgun (WGS) entry which is preliminary data.</text>
</comment>
<dbReference type="InterPro" id="IPR033712">
    <property type="entry name" value="Pumilio_RNA-bd"/>
</dbReference>
<evidence type="ECO:0000313" key="5">
    <source>
        <dbReference type="EMBL" id="KAF8821241.1"/>
    </source>
</evidence>
<protein>
    <submittedName>
        <fullName evidence="5">Pumilio-family Rna binding repeat-containing protein</fullName>
    </submittedName>
</protein>
<feature type="region of interest" description="Disordered" evidence="3">
    <location>
        <begin position="739"/>
        <end position="765"/>
    </location>
</feature>
<sequence>MDDRRTLDLAAVLSRVNGRLINQESLAEPHPRPTSAPPDLLKITKEGLFAYPPAGYENCMEKMSRRRELPLHRVNERFSPQPDVTYLGPVENTTKLRSFENSEKLTLDTPKTRAVTNMLSEAKRQSNELVNRFQLDFLPTSINPRASDKYTTDILEPPPLYVSNHTSVFDASTRSENGNSPTSYDGSMDLLLNSIVSQPQFSRTPSEQSASATHNLPYPLLKHPIYLSNRNPTADTIRYGTTGEDSTRNVRCEQSNFPFENSSKQKSISAREHYRHAESSAIPSVDASAALPPHSVPPMECSGDAHSLSTEERNAYAVHTAEFPSVYSKELMRGFTTHPNGNGKTGAKNCSCSRKISPSNRVTGSLCTLTPEELVTKDCYRGSISAIAKDQAGGRMLQRKLDEGDCKRVMAIYEEVMEDIVELMIDPFGNYLCQKLMEVCSEDQMGAIIDKLSSKLVPIALNTHGTRAVQKMIETLKNSKQKNCVVAALRDSVVVLVKDLNGNHVIQKCLERLCARDCDFIYYAMVANCFEVASHRHGCCVLQRCIDSANHSQRLMLINQICQNAKMLVQDPFGNYVVQYILKDPSVVATVTSKLLGAIPTLSKQKFSSNVVEKCMQVGSATDRKLIVIELLQGGGNMLKDLLLDKYANYVVQRALNVAQEPEVNLLLDGIRPCLEELQHFPAGKIVVAKLVKKYPQLPVHKESCKMFANPVEESVATVKVSNFTAPLDGHSYSEKYNSKVDASSTGNANGVRLSGHPKYPNYPNPSMYGNHGSARRMKHLDTLPHSVMLPEHMSPHSSMTSTMFSPVSDAYVNYLMPPSNYTQMYYRNEYQQISGVFNPMSPYNPAADMHRLLSSPANVGLRNSYNNGTLIPSMTPLDLNAAYSPNATPTGWTNSY</sequence>
<dbReference type="Proteomes" id="UP000823046">
    <property type="component" value="Unassembled WGS sequence"/>
</dbReference>
<reference evidence="5 6" key="1">
    <citation type="journal article" date="2020" name="bioRxiv">
        <title>Metabolic contributions of an alphaproteobacterial endosymbiont in the apicomplexan Cardiosporidium cionae.</title>
        <authorList>
            <person name="Hunter E.S."/>
            <person name="Paight C.J."/>
            <person name="Lane C.E."/>
        </authorList>
    </citation>
    <scope>NUCLEOTIDE SEQUENCE [LARGE SCALE GENOMIC DNA]</scope>
    <source>
        <strain evidence="5">ESH_2018</strain>
    </source>
</reference>
<dbReference type="InterPro" id="IPR001313">
    <property type="entry name" value="Pumilio_RNA-bd_rpt"/>
</dbReference>
<dbReference type="InterPro" id="IPR016024">
    <property type="entry name" value="ARM-type_fold"/>
</dbReference>
<feature type="domain" description="PUM-HD" evidence="4">
    <location>
        <begin position="357"/>
        <end position="695"/>
    </location>
</feature>
<dbReference type="SMART" id="SM00025">
    <property type="entry name" value="Pumilio"/>
    <property type="match status" value="8"/>
</dbReference>
<organism evidence="5 6">
    <name type="scientific">Cardiosporidium cionae</name>
    <dbReference type="NCBI Taxonomy" id="476202"/>
    <lineage>
        <taxon>Eukaryota</taxon>
        <taxon>Sar</taxon>
        <taxon>Alveolata</taxon>
        <taxon>Apicomplexa</taxon>
        <taxon>Aconoidasida</taxon>
        <taxon>Nephromycida</taxon>
        <taxon>Cardiosporidium</taxon>
    </lineage>
</organism>
<dbReference type="PROSITE" id="PS50303">
    <property type="entry name" value="PUM_HD"/>
    <property type="match status" value="1"/>
</dbReference>
<evidence type="ECO:0000259" key="4">
    <source>
        <dbReference type="PROSITE" id="PS50303"/>
    </source>
</evidence>